<dbReference type="GO" id="GO:0043138">
    <property type="term" value="F:3'-5' DNA helicase activity"/>
    <property type="evidence" value="ECO:0007669"/>
    <property type="project" value="TreeGrafter"/>
</dbReference>
<dbReference type="STRING" id="2017.SAMN05444320_104622"/>
<evidence type="ECO:0000313" key="2">
    <source>
        <dbReference type="Proteomes" id="UP000184501"/>
    </source>
</evidence>
<evidence type="ECO:0000313" key="1">
    <source>
        <dbReference type="EMBL" id="SHF70998.1"/>
    </source>
</evidence>
<dbReference type="GO" id="GO:0005524">
    <property type="term" value="F:ATP binding"/>
    <property type="evidence" value="ECO:0007669"/>
    <property type="project" value="InterPro"/>
</dbReference>
<dbReference type="EMBL" id="FQVN01000004">
    <property type="protein sequence ID" value="SHF70998.1"/>
    <property type="molecule type" value="Genomic_DNA"/>
</dbReference>
<dbReference type="Proteomes" id="UP000184501">
    <property type="component" value="Unassembled WGS sequence"/>
</dbReference>
<dbReference type="PANTHER" id="PTHR11070">
    <property type="entry name" value="UVRD / RECB / PCRA DNA HELICASE FAMILY MEMBER"/>
    <property type="match status" value="1"/>
</dbReference>
<dbReference type="GO" id="GO:0031297">
    <property type="term" value="P:replication fork processing"/>
    <property type="evidence" value="ECO:0007669"/>
    <property type="project" value="TreeGrafter"/>
</dbReference>
<protein>
    <submittedName>
        <fullName evidence="1">AAA domain-containing protein</fullName>
    </submittedName>
</protein>
<dbReference type="Pfam" id="PF13604">
    <property type="entry name" value="AAA_30"/>
    <property type="match status" value="1"/>
</dbReference>
<dbReference type="GO" id="GO:0003677">
    <property type="term" value="F:DNA binding"/>
    <property type="evidence" value="ECO:0007669"/>
    <property type="project" value="InterPro"/>
</dbReference>
<sequence>MPLRRPTPEQDAAVEAFRRGDDLVLQAGAGTGKTTTLTMLAAASRRRGRYLAFNKSIAQEAQRRFPGNVVCSTAHSLAFQAVGHRFQDRMDRPRMATAKLAQLLKIDMRVTIGARKLHPPTLCSIARDTVQQYCYSADDVLTHQHVPWPKGISEEHEHDQLAQIVLPMAERMWTDLQDPDRGKVPFKHDHYLKIWFTLYP</sequence>
<gene>
    <name evidence="1" type="ORF">SAMN05444320_104622</name>
</gene>
<dbReference type="SUPFAM" id="SSF52540">
    <property type="entry name" value="P-loop containing nucleoside triphosphate hydrolases"/>
    <property type="match status" value="1"/>
</dbReference>
<dbReference type="Gene3D" id="3.40.50.300">
    <property type="entry name" value="P-loop containing nucleotide triphosphate hydrolases"/>
    <property type="match status" value="1"/>
</dbReference>
<reference evidence="1 2" key="1">
    <citation type="submission" date="2016-11" db="EMBL/GenBank/DDBJ databases">
        <authorList>
            <person name="Jaros S."/>
            <person name="Januszkiewicz K."/>
            <person name="Wedrychowicz H."/>
        </authorList>
    </citation>
    <scope>NUCLEOTIDE SEQUENCE [LARGE SCALE GENOMIC DNA]</scope>
    <source>
        <strain evidence="1 2">DSM 44523</strain>
    </source>
</reference>
<dbReference type="InterPro" id="IPR000212">
    <property type="entry name" value="DNA_helicase_UvrD/REP"/>
</dbReference>
<dbReference type="AlphaFoldDB" id="A0A1M5DVC6"/>
<name>A0A1M5DVC6_STRHI</name>
<dbReference type="OrthoDB" id="5318045at2"/>
<keyword evidence="2" id="KW-1185">Reference proteome</keyword>
<dbReference type="RefSeq" id="WP_083959718.1">
    <property type="nucleotide sequence ID" value="NZ_FQVN01000004.1"/>
</dbReference>
<dbReference type="InterPro" id="IPR027417">
    <property type="entry name" value="P-loop_NTPase"/>
</dbReference>
<dbReference type="GO" id="GO:0000724">
    <property type="term" value="P:double-strand break repair via homologous recombination"/>
    <property type="evidence" value="ECO:0007669"/>
    <property type="project" value="TreeGrafter"/>
</dbReference>
<dbReference type="PANTHER" id="PTHR11070:SF30">
    <property type="entry name" value="F-BOX DNA HELICASE 1"/>
    <property type="match status" value="1"/>
</dbReference>
<proteinExistence type="predicted"/>
<accession>A0A1M5DVC6</accession>
<organism evidence="1 2">
    <name type="scientific">Streptoalloteichus hindustanus</name>
    <dbReference type="NCBI Taxonomy" id="2017"/>
    <lineage>
        <taxon>Bacteria</taxon>
        <taxon>Bacillati</taxon>
        <taxon>Actinomycetota</taxon>
        <taxon>Actinomycetes</taxon>
        <taxon>Pseudonocardiales</taxon>
        <taxon>Pseudonocardiaceae</taxon>
        <taxon>Streptoalloteichus</taxon>
    </lineage>
</organism>